<name>A0A6J6SI83_9ZZZZ</name>
<dbReference type="GO" id="GO:0004725">
    <property type="term" value="F:protein tyrosine phosphatase activity"/>
    <property type="evidence" value="ECO:0007669"/>
    <property type="project" value="UniProtKB-EC"/>
</dbReference>
<gene>
    <name evidence="6" type="ORF">UFOPK2786_00396</name>
</gene>
<accession>A0A6J6SI83</accession>
<dbReference type="InterPro" id="IPR023485">
    <property type="entry name" value="Ptyr_pPase"/>
</dbReference>
<reference evidence="6" key="1">
    <citation type="submission" date="2020-05" db="EMBL/GenBank/DDBJ databases">
        <authorList>
            <person name="Chiriac C."/>
            <person name="Salcher M."/>
            <person name="Ghai R."/>
            <person name="Kavagutti S V."/>
        </authorList>
    </citation>
    <scope>NUCLEOTIDE SEQUENCE</scope>
</reference>
<dbReference type="EC" id="3.1.3.48" evidence="2"/>
<evidence type="ECO:0000313" key="6">
    <source>
        <dbReference type="EMBL" id="CAB4734408.1"/>
    </source>
</evidence>
<organism evidence="6">
    <name type="scientific">freshwater metagenome</name>
    <dbReference type="NCBI Taxonomy" id="449393"/>
    <lineage>
        <taxon>unclassified sequences</taxon>
        <taxon>metagenomes</taxon>
        <taxon>ecological metagenomes</taxon>
    </lineage>
</organism>
<dbReference type="InterPro" id="IPR050438">
    <property type="entry name" value="LMW_PTPase"/>
</dbReference>
<dbReference type="EMBL" id="CAEZYW010000040">
    <property type="protein sequence ID" value="CAB4734408.1"/>
    <property type="molecule type" value="Genomic_DNA"/>
</dbReference>
<proteinExistence type="inferred from homology"/>
<protein>
    <recommendedName>
        <fullName evidence="2">protein-tyrosine-phosphatase</fullName>
        <ecNumber evidence="2">3.1.3.48</ecNumber>
    </recommendedName>
</protein>
<feature type="domain" description="Phosphotyrosine protein phosphatase I" evidence="5">
    <location>
        <begin position="9"/>
        <end position="165"/>
    </location>
</feature>
<keyword evidence="3" id="KW-0378">Hydrolase</keyword>
<evidence type="ECO:0000256" key="4">
    <source>
        <dbReference type="ARBA" id="ARBA00022912"/>
    </source>
</evidence>
<comment type="similarity">
    <text evidence="1">Belongs to the low molecular weight phosphotyrosine protein phosphatase family.</text>
</comment>
<dbReference type="SMART" id="SM00226">
    <property type="entry name" value="LMWPc"/>
    <property type="match status" value="1"/>
</dbReference>
<dbReference type="Gene3D" id="3.40.50.2300">
    <property type="match status" value="1"/>
</dbReference>
<dbReference type="PANTHER" id="PTHR11717:SF7">
    <property type="entry name" value="LOW MOLECULAR WEIGHT PHOSPHOTYROSINE PROTEIN PHOSPHATASE"/>
    <property type="match status" value="1"/>
</dbReference>
<dbReference type="AlphaFoldDB" id="A0A6J6SI83"/>
<evidence type="ECO:0000259" key="5">
    <source>
        <dbReference type="SMART" id="SM00226"/>
    </source>
</evidence>
<keyword evidence="4" id="KW-0904">Protein phosphatase</keyword>
<dbReference type="PRINTS" id="PR00719">
    <property type="entry name" value="LMWPTPASE"/>
</dbReference>
<evidence type="ECO:0000256" key="2">
    <source>
        <dbReference type="ARBA" id="ARBA00013064"/>
    </source>
</evidence>
<evidence type="ECO:0000256" key="1">
    <source>
        <dbReference type="ARBA" id="ARBA00011063"/>
    </source>
</evidence>
<sequence>MSNDSSRPYQVTVVCLGNICRSPIGEAVLRSRLDAAGLSERILVDSAGTGDWHVGQGANPRSVDVMDANGYEHDHVARQINEDWFAGIDLAIAMDCANFADLERLIPATASHTQLRMLRAFDPALSHIPEPDQRLDVPDPYHGTDEDFVTVLRMIESAVDGLVAALPELMSERR</sequence>
<evidence type="ECO:0000256" key="3">
    <source>
        <dbReference type="ARBA" id="ARBA00022801"/>
    </source>
</evidence>
<dbReference type="InterPro" id="IPR036196">
    <property type="entry name" value="Ptyr_pPase_sf"/>
</dbReference>
<dbReference type="CDD" id="cd16343">
    <property type="entry name" value="LMWPTP"/>
    <property type="match status" value="1"/>
</dbReference>
<dbReference type="SUPFAM" id="SSF52788">
    <property type="entry name" value="Phosphotyrosine protein phosphatases I"/>
    <property type="match status" value="1"/>
</dbReference>
<dbReference type="PANTHER" id="PTHR11717">
    <property type="entry name" value="LOW MOLECULAR WEIGHT PROTEIN TYROSINE PHOSPHATASE"/>
    <property type="match status" value="1"/>
</dbReference>
<dbReference type="Pfam" id="PF01451">
    <property type="entry name" value="LMWPc"/>
    <property type="match status" value="1"/>
</dbReference>
<dbReference type="InterPro" id="IPR017867">
    <property type="entry name" value="Tyr_phospatase_low_mol_wt"/>
</dbReference>